<protein>
    <submittedName>
        <fullName evidence="9">Tudor domain-containing protein 7</fullName>
    </submittedName>
</protein>
<dbReference type="PROSITE" id="PS50304">
    <property type="entry name" value="TUDOR"/>
    <property type="match status" value="1"/>
</dbReference>
<evidence type="ECO:0000259" key="7">
    <source>
        <dbReference type="PROSITE" id="PS51644"/>
    </source>
</evidence>
<dbReference type="GO" id="GO:0007283">
    <property type="term" value="P:spermatogenesis"/>
    <property type="evidence" value="ECO:0007669"/>
    <property type="project" value="UniProtKB-KW"/>
</dbReference>
<dbReference type="GO" id="GO:0030154">
    <property type="term" value="P:cell differentiation"/>
    <property type="evidence" value="ECO:0007669"/>
    <property type="project" value="UniProtKB-ARBA"/>
</dbReference>
<feature type="compositionally biased region" description="Basic and acidic residues" evidence="5">
    <location>
        <begin position="218"/>
        <end position="228"/>
    </location>
</feature>
<dbReference type="Gene3D" id="3.30.420.610">
    <property type="entry name" value="LOTUS domain-like"/>
    <property type="match status" value="2"/>
</dbReference>
<dbReference type="PANTHER" id="PTHR22948:SF72">
    <property type="entry name" value="TUDOR DOMAIN-CONTAINING PROTEIN"/>
    <property type="match status" value="1"/>
</dbReference>
<evidence type="ECO:0000256" key="1">
    <source>
        <dbReference type="ARBA" id="ARBA00004496"/>
    </source>
</evidence>
<dbReference type="SMART" id="SM00333">
    <property type="entry name" value="TUDOR"/>
    <property type="match status" value="2"/>
</dbReference>
<feature type="compositionally biased region" description="Polar residues" evidence="5">
    <location>
        <begin position="140"/>
        <end position="160"/>
    </location>
</feature>
<dbReference type="CDD" id="cd20379">
    <property type="entry name" value="Tudor_dTUD-like"/>
    <property type="match status" value="1"/>
</dbReference>
<feature type="domain" description="HTH OST-type" evidence="7">
    <location>
        <begin position="5"/>
        <end position="78"/>
    </location>
</feature>
<dbReference type="InterPro" id="IPR041966">
    <property type="entry name" value="LOTUS-like"/>
</dbReference>
<feature type="compositionally biased region" description="Basic and acidic residues" evidence="5">
    <location>
        <begin position="161"/>
        <end position="171"/>
    </location>
</feature>
<evidence type="ECO:0000256" key="3">
    <source>
        <dbReference type="ARBA" id="ARBA00022737"/>
    </source>
</evidence>
<keyword evidence="2" id="KW-0963">Cytoplasm</keyword>
<dbReference type="Gene3D" id="2.30.30.140">
    <property type="match status" value="2"/>
</dbReference>
<dbReference type="AlphaFoldDB" id="A0A3Q0IQ40"/>
<evidence type="ECO:0000313" key="8">
    <source>
        <dbReference type="Proteomes" id="UP000079169"/>
    </source>
</evidence>
<dbReference type="InterPro" id="IPR025605">
    <property type="entry name" value="OST-HTH/LOTUS_dom"/>
</dbReference>
<feature type="domain" description="Tudor" evidence="6">
    <location>
        <begin position="806"/>
        <end position="871"/>
    </location>
</feature>
<dbReference type="PROSITE" id="PS51644">
    <property type="entry name" value="HTH_OST"/>
    <property type="match status" value="1"/>
</dbReference>
<gene>
    <name evidence="9" type="primary">LOC103505289</name>
</gene>
<dbReference type="GeneID" id="103505289"/>
<feature type="compositionally biased region" description="Pro residues" evidence="5">
    <location>
        <begin position="173"/>
        <end position="185"/>
    </location>
</feature>
<dbReference type="Pfam" id="PF12872">
    <property type="entry name" value="OST-HTH"/>
    <property type="match status" value="1"/>
</dbReference>
<dbReference type="PaxDb" id="121845-A0A3Q0IQ40"/>
<name>A0A3Q0IQ40_DIACI</name>
<feature type="compositionally biased region" description="Basic residues" evidence="5">
    <location>
        <begin position="93"/>
        <end position="102"/>
    </location>
</feature>
<dbReference type="RefSeq" id="XP_026676435.1">
    <property type="nucleotide sequence ID" value="XM_026820634.1"/>
</dbReference>
<dbReference type="Proteomes" id="UP000079169">
    <property type="component" value="Unplaced"/>
</dbReference>
<feature type="region of interest" description="Disordered" evidence="5">
    <location>
        <begin position="91"/>
        <end position="228"/>
    </location>
</feature>
<dbReference type="PANTHER" id="PTHR22948">
    <property type="entry name" value="TUDOR DOMAIN CONTAINING PROTEIN"/>
    <property type="match status" value="1"/>
</dbReference>
<evidence type="ECO:0000259" key="6">
    <source>
        <dbReference type="PROSITE" id="PS50304"/>
    </source>
</evidence>
<dbReference type="SUPFAM" id="SSF63748">
    <property type="entry name" value="Tudor/PWWP/MBT"/>
    <property type="match status" value="2"/>
</dbReference>
<dbReference type="Gene3D" id="2.40.50.90">
    <property type="match status" value="1"/>
</dbReference>
<dbReference type="KEGG" id="dci:103505289"/>
<evidence type="ECO:0000313" key="9">
    <source>
        <dbReference type="RefSeq" id="XP_026676435.1"/>
    </source>
</evidence>
<comment type="subcellular location">
    <subcellularLocation>
        <location evidence="1">Cytoplasm</location>
    </subcellularLocation>
</comment>
<dbReference type="Pfam" id="PF00567">
    <property type="entry name" value="TUDOR"/>
    <property type="match status" value="2"/>
</dbReference>
<reference evidence="9" key="1">
    <citation type="submission" date="2025-08" db="UniProtKB">
        <authorList>
            <consortium name="RefSeq"/>
        </authorList>
    </citation>
    <scope>IDENTIFICATION</scope>
</reference>
<keyword evidence="8" id="KW-1185">Reference proteome</keyword>
<dbReference type="STRING" id="121845.A0A3Q0IQ40"/>
<evidence type="ECO:0000256" key="5">
    <source>
        <dbReference type="SAM" id="MobiDB-lite"/>
    </source>
</evidence>
<feature type="compositionally biased region" description="Basic and acidic residues" evidence="5">
    <location>
        <begin position="198"/>
        <end position="209"/>
    </location>
</feature>
<keyword evidence="3" id="KW-0677">Repeat</keyword>
<organism evidence="8 9">
    <name type="scientific">Diaphorina citri</name>
    <name type="common">Asian citrus psyllid</name>
    <dbReference type="NCBI Taxonomy" id="121845"/>
    <lineage>
        <taxon>Eukaryota</taxon>
        <taxon>Metazoa</taxon>
        <taxon>Ecdysozoa</taxon>
        <taxon>Arthropoda</taxon>
        <taxon>Hexapoda</taxon>
        <taxon>Insecta</taxon>
        <taxon>Pterygota</taxon>
        <taxon>Neoptera</taxon>
        <taxon>Paraneoptera</taxon>
        <taxon>Hemiptera</taxon>
        <taxon>Sternorrhyncha</taxon>
        <taxon>Psylloidea</taxon>
        <taxon>Psyllidae</taxon>
        <taxon>Diaphorininae</taxon>
        <taxon>Diaphorina</taxon>
    </lineage>
</organism>
<dbReference type="InterPro" id="IPR050621">
    <property type="entry name" value="Tudor_domain_containing"/>
</dbReference>
<dbReference type="InterPro" id="IPR002999">
    <property type="entry name" value="Tudor"/>
</dbReference>
<dbReference type="CDD" id="cd09972">
    <property type="entry name" value="LOTUS_TDRD_OSKAR"/>
    <property type="match status" value="1"/>
</dbReference>
<keyword evidence="4" id="KW-0744">Spermatogenesis</keyword>
<proteinExistence type="predicted"/>
<dbReference type="InterPro" id="IPR035437">
    <property type="entry name" value="SNase_OB-fold_sf"/>
</dbReference>
<feature type="compositionally biased region" description="Low complexity" evidence="5">
    <location>
        <begin position="124"/>
        <end position="139"/>
    </location>
</feature>
<dbReference type="GO" id="GO:0005737">
    <property type="term" value="C:cytoplasm"/>
    <property type="evidence" value="ECO:0007669"/>
    <property type="project" value="UniProtKB-SubCell"/>
</dbReference>
<evidence type="ECO:0000256" key="4">
    <source>
        <dbReference type="ARBA" id="ARBA00022871"/>
    </source>
</evidence>
<accession>A0A3Q0IQ40</accession>
<evidence type="ECO:0000256" key="2">
    <source>
        <dbReference type="ARBA" id="ARBA00022490"/>
    </source>
</evidence>
<sequence>MDEDDKKHLISTLRATVASQKGGVELQALNSDYRELEGQNIPFRAMGFPTLEAYIRSLSNDFSIVSKQGGLYVIAKKNEALAHIQDLIQGQNNKKKTSRKPAYKSSRGKFGGYNSSNNRYSKKPSPLSYNSSNGYSNTSRFQSSKPFSKRSTSNNYGRSSSYDRDEPRDDGYSPPPSKYSPPPKSAPKKASPVRRKSPPTERVESKTSESHSSSQRKSRSDVIPTKDKIKSAVVVLSENREADKVPPPAMRKMPPPPKEPILTAHSAPRLLGPSSQILSQVNMAKMNAASKLRENNMVNLQITLDNDYYVPKNIQTLPMKVSPQLPEVYTHLPTIQPNLPKHGLSTPSPIITNWPSSLPPSLPSPSLSMYNKPSSSKSSTPEVYIELPAGATNEKQVSHLAKYLFNEEPEIYIKDRQPDPKKRVFVYYAYLQVSTHPRISTLPSEYNSREEARHGVIQLALNKFTELKDERMAKTLKKTTEKLNTIIDRIYSLLRNSSNGMVASKIEELYEKKYEEILPEGWFKITEIANHPRLEVNSNAITTIVYAKVPVINYTAQASLPPLVLPEDDEWPVFVTLMTSVSSVHVKLVDDSNEAFFKMSDDLNTFMCDVKPDAVSKVEVGGLYCLYEEDCWLRVQVEEKVDALGPDHFLCKLIDHGEESVHTIDELYPLYDVFRTLPAQAIELYLPESNIFEELFDYKEVMDHVVGKTLIALIHSRESNTATLYNTDLEPPVNINHFIFEQVCQLFNVSSLPEENMYKESVYVSFISSPESCIYVQLESLMFEYLTSSIQTLVASDELNLHVATSAASLADCGDEIFLAKFDLDGVYYRATILELSPNSNSVSVRFIDFGNTDKVPCNNLIRLFETSQSQLCLIPPQAKKVNLAGFGTFTPDIMVKLTQHLNGDEPVILKMTAAGAQIHKRDKEGKIVNINSLVLGVDLNLSGYKGSALRSKKGIYATRTLYIPKPC</sequence>
<keyword evidence="4" id="KW-0221">Differentiation</keyword>